<keyword evidence="4" id="KW-1185">Reference proteome</keyword>
<feature type="repeat" description="ANK" evidence="3">
    <location>
        <begin position="181"/>
        <end position="213"/>
    </location>
</feature>
<evidence type="ECO:0000256" key="2">
    <source>
        <dbReference type="ARBA" id="ARBA00023043"/>
    </source>
</evidence>
<dbReference type="SUPFAM" id="SSF48403">
    <property type="entry name" value="Ankyrin repeat"/>
    <property type="match status" value="1"/>
</dbReference>
<dbReference type="PROSITE" id="PS50297">
    <property type="entry name" value="ANK_REP_REGION"/>
    <property type="match status" value="6"/>
</dbReference>
<dbReference type="InterPro" id="IPR050745">
    <property type="entry name" value="Multifunctional_regulatory"/>
</dbReference>
<sequence length="332" mass="37602">MATLPPNQNALLHIAVLENNEKAVRFLLKHGAQPNTRMHSSKEQCLRYDMVLNAEMSDLLYRYRSSSSSCAMIANIQTLPHHKLNTTYDSHRNRSFSNTSDICKHFRQQQQQQQRSPMPLHVAAANGRRDIVELLLDYGAHVNAEIEGEYTPLVIAIILKQYEIARILIHEGANVNARSKNSKTPMHYAVKTKQIEIVQLLLSKGGRVNARTDHGVTPLHIAVERKLKDVAELLLRCGADVNAVTKTGVTPLHCAAVKGQREITELILKYGGDVSVIMKKGEIDVTPLLWVTEVERKKITDIVYRYVPKTSASGFYERFFKKIWKQLCGIRK</sequence>
<evidence type="ECO:0000313" key="4">
    <source>
        <dbReference type="Proteomes" id="UP000695007"/>
    </source>
</evidence>
<evidence type="ECO:0000256" key="1">
    <source>
        <dbReference type="ARBA" id="ARBA00022737"/>
    </source>
</evidence>
<feature type="repeat" description="ANK" evidence="3">
    <location>
        <begin position="115"/>
        <end position="147"/>
    </location>
</feature>
<dbReference type="SMART" id="SM00248">
    <property type="entry name" value="ANK"/>
    <property type="match status" value="6"/>
</dbReference>
<accession>A0AAJ6YD10</accession>
<reference evidence="5" key="1">
    <citation type="submission" date="2025-08" db="UniProtKB">
        <authorList>
            <consortium name="RefSeq"/>
        </authorList>
    </citation>
    <scope>IDENTIFICATION</scope>
</reference>
<dbReference type="Pfam" id="PF12796">
    <property type="entry name" value="Ank_2"/>
    <property type="match status" value="1"/>
</dbReference>
<dbReference type="PROSITE" id="PS50088">
    <property type="entry name" value="ANK_REPEAT"/>
    <property type="match status" value="6"/>
</dbReference>
<feature type="repeat" description="ANK" evidence="3">
    <location>
        <begin position="214"/>
        <end position="246"/>
    </location>
</feature>
<dbReference type="InterPro" id="IPR036770">
    <property type="entry name" value="Ankyrin_rpt-contain_sf"/>
</dbReference>
<feature type="repeat" description="ANK" evidence="3">
    <location>
        <begin position="7"/>
        <end position="39"/>
    </location>
</feature>
<dbReference type="Gene3D" id="1.25.40.20">
    <property type="entry name" value="Ankyrin repeat-containing domain"/>
    <property type="match status" value="4"/>
</dbReference>
<dbReference type="InterPro" id="IPR002110">
    <property type="entry name" value="Ankyrin_rpt"/>
</dbReference>
<keyword evidence="1" id="KW-0677">Repeat</keyword>
<dbReference type="PANTHER" id="PTHR24189:SF50">
    <property type="entry name" value="ANKYRIN REPEAT AND SOCS BOX PROTEIN 2"/>
    <property type="match status" value="1"/>
</dbReference>
<proteinExistence type="predicted"/>
<organism evidence="4 5">
    <name type="scientific">Ceratosolen solmsi marchali</name>
    <dbReference type="NCBI Taxonomy" id="326594"/>
    <lineage>
        <taxon>Eukaryota</taxon>
        <taxon>Metazoa</taxon>
        <taxon>Ecdysozoa</taxon>
        <taxon>Arthropoda</taxon>
        <taxon>Hexapoda</taxon>
        <taxon>Insecta</taxon>
        <taxon>Pterygota</taxon>
        <taxon>Neoptera</taxon>
        <taxon>Endopterygota</taxon>
        <taxon>Hymenoptera</taxon>
        <taxon>Apocrita</taxon>
        <taxon>Proctotrupomorpha</taxon>
        <taxon>Chalcidoidea</taxon>
        <taxon>Agaonidae</taxon>
        <taxon>Agaoninae</taxon>
        <taxon>Ceratosolen</taxon>
    </lineage>
</organism>
<evidence type="ECO:0000256" key="3">
    <source>
        <dbReference type="PROSITE-ProRule" id="PRU00023"/>
    </source>
</evidence>
<gene>
    <name evidence="5" type="primary">LOC105360566</name>
</gene>
<protein>
    <submittedName>
        <fullName evidence="5">Ankyrin-3-like</fullName>
    </submittedName>
</protein>
<dbReference type="KEGG" id="csol:105360566"/>
<dbReference type="PANTHER" id="PTHR24189">
    <property type="entry name" value="MYOTROPHIN"/>
    <property type="match status" value="1"/>
</dbReference>
<dbReference type="AlphaFoldDB" id="A0AAJ6YD10"/>
<feature type="repeat" description="ANK" evidence="3">
    <location>
        <begin position="148"/>
        <end position="180"/>
    </location>
</feature>
<dbReference type="PRINTS" id="PR01415">
    <property type="entry name" value="ANKYRIN"/>
</dbReference>
<dbReference type="Pfam" id="PF00023">
    <property type="entry name" value="Ank"/>
    <property type="match status" value="3"/>
</dbReference>
<feature type="repeat" description="ANK" evidence="3">
    <location>
        <begin position="247"/>
        <end position="279"/>
    </location>
</feature>
<dbReference type="Proteomes" id="UP000695007">
    <property type="component" value="Unplaced"/>
</dbReference>
<evidence type="ECO:0000313" key="5">
    <source>
        <dbReference type="RefSeq" id="XP_011495806.1"/>
    </source>
</evidence>
<name>A0AAJ6YD10_9HYME</name>
<dbReference type="GeneID" id="105360566"/>
<keyword evidence="2 3" id="KW-0040">ANK repeat</keyword>
<dbReference type="RefSeq" id="XP_011495806.1">
    <property type="nucleotide sequence ID" value="XM_011497504.1"/>
</dbReference>